<accession>A0A7W5V4G0</accession>
<dbReference type="InterPro" id="IPR036291">
    <property type="entry name" value="NAD(P)-bd_dom_sf"/>
</dbReference>
<protein>
    <submittedName>
        <fullName evidence="4">Uncharacterized protein YbjT (DUF2867 family)</fullName>
    </submittedName>
</protein>
<sequence length="295" mass="31507">MIRVLVTGATGRQGGAVVARLLKHGHEPVAYVRDPTTPAADALAAQGVRLVTGDLADREALTKAAKGLDAIFGLTIPFGENGAAEEIAQGRALADAASAVDAHLVYSSVKGAASEADFTVEHASAKQVVHRYLLEQGTTFTAVQPVYFMENALNVGMTRLNQGVYAFPLSPERKLDQVTVLDIAGMAVHAIENAAELSGRAIDVVSDSVTTLEAARLLSEAIGSDLPYENIPLPMIRHWAGDEIADMFQSFEDNRVHADIAALHAEFPEVGWHSYLGWARTVDWDQVLAQQSGRG</sequence>
<comment type="similarity">
    <text evidence="1">Belongs to the NmrA-type oxidoreductase family.</text>
</comment>
<dbReference type="InterPro" id="IPR008030">
    <property type="entry name" value="NmrA-like"/>
</dbReference>
<dbReference type="Pfam" id="PF05368">
    <property type="entry name" value="NmrA"/>
    <property type="match status" value="1"/>
</dbReference>
<evidence type="ECO:0000313" key="4">
    <source>
        <dbReference type="EMBL" id="MBB3730377.1"/>
    </source>
</evidence>
<reference evidence="4 5" key="1">
    <citation type="submission" date="2020-08" db="EMBL/GenBank/DDBJ databases">
        <title>Sequencing the genomes of 1000 actinobacteria strains.</title>
        <authorList>
            <person name="Klenk H.-P."/>
        </authorList>
    </citation>
    <scope>NUCLEOTIDE SEQUENCE [LARGE SCALE GENOMIC DNA]</scope>
    <source>
        <strain evidence="4 5">DSM 44320</strain>
    </source>
</reference>
<feature type="domain" description="NmrA-like" evidence="3">
    <location>
        <begin position="3"/>
        <end position="260"/>
    </location>
</feature>
<organism evidence="4 5">
    <name type="scientific">Nonomuraea dietziae</name>
    <dbReference type="NCBI Taxonomy" id="65515"/>
    <lineage>
        <taxon>Bacteria</taxon>
        <taxon>Bacillati</taxon>
        <taxon>Actinomycetota</taxon>
        <taxon>Actinomycetes</taxon>
        <taxon>Streptosporangiales</taxon>
        <taxon>Streptosporangiaceae</taxon>
        <taxon>Nonomuraea</taxon>
    </lineage>
</organism>
<evidence type="ECO:0000259" key="3">
    <source>
        <dbReference type="Pfam" id="PF05368"/>
    </source>
</evidence>
<keyword evidence="2" id="KW-0521">NADP</keyword>
<dbReference type="Proteomes" id="UP000579945">
    <property type="component" value="Unassembled WGS sequence"/>
</dbReference>
<dbReference type="Gene3D" id="3.40.50.720">
    <property type="entry name" value="NAD(P)-binding Rossmann-like Domain"/>
    <property type="match status" value="1"/>
</dbReference>
<dbReference type="AlphaFoldDB" id="A0A7W5V4G0"/>
<dbReference type="RefSeq" id="WP_183654984.1">
    <property type="nucleotide sequence ID" value="NZ_JACIBV010000001.1"/>
</dbReference>
<evidence type="ECO:0000313" key="5">
    <source>
        <dbReference type="Proteomes" id="UP000579945"/>
    </source>
</evidence>
<evidence type="ECO:0000256" key="1">
    <source>
        <dbReference type="ARBA" id="ARBA00006328"/>
    </source>
</evidence>
<dbReference type="InterPro" id="IPR051164">
    <property type="entry name" value="NmrA-like_oxidored"/>
</dbReference>
<proteinExistence type="inferred from homology"/>
<comment type="caution">
    <text evidence="4">The sequence shown here is derived from an EMBL/GenBank/DDBJ whole genome shotgun (WGS) entry which is preliminary data.</text>
</comment>
<keyword evidence="5" id="KW-1185">Reference proteome</keyword>
<dbReference type="PANTHER" id="PTHR42748:SF7">
    <property type="entry name" value="NMRA LIKE REDOX SENSOR 1-RELATED"/>
    <property type="match status" value="1"/>
</dbReference>
<dbReference type="GeneID" id="95392525"/>
<dbReference type="PANTHER" id="PTHR42748">
    <property type="entry name" value="NITROGEN METABOLITE REPRESSION PROTEIN NMRA FAMILY MEMBER"/>
    <property type="match status" value="1"/>
</dbReference>
<dbReference type="EMBL" id="JACIBV010000001">
    <property type="protein sequence ID" value="MBB3730377.1"/>
    <property type="molecule type" value="Genomic_DNA"/>
</dbReference>
<gene>
    <name evidence="4" type="ORF">FHR33_006237</name>
</gene>
<dbReference type="SUPFAM" id="SSF51735">
    <property type="entry name" value="NAD(P)-binding Rossmann-fold domains"/>
    <property type="match status" value="1"/>
</dbReference>
<name>A0A7W5V4G0_9ACTN</name>
<evidence type="ECO:0000256" key="2">
    <source>
        <dbReference type="ARBA" id="ARBA00022857"/>
    </source>
</evidence>
<dbReference type="Gene3D" id="3.90.25.10">
    <property type="entry name" value="UDP-galactose 4-epimerase, domain 1"/>
    <property type="match status" value="1"/>
</dbReference>